<evidence type="ECO:0000313" key="15">
    <source>
        <dbReference type="EMBL" id="KAK2074297.1"/>
    </source>
</evidence>
<evidence type="ECO:0000256" key="5">
    <source>
        <dbReference type="ARBA" id="ARBA00022490"/>
    </source>
</evidence>
<dbReference type="GO" id="GO:0000184">
    <property type="term" value="P:nuclear-transcribed mRNA catabolic process, nonsense-mediated decay"/>
    <property type="evidence" value="ECO:0007669"/>
    <property type="project" value="UniProtKB-KW"/>
</dbReference>
<keyword evidence="11" id="KW-0508">mRNA splicing</keyword>
<feature type="compositionally biased region" description="Pro residues" evidence="13">
    <location>
        <begin position="304"/>
        <end position="314"/>
    </location>
</feature>
<dbReference type="AlphaFoldDB" id="A0AAD9MFA1"/>
<feature type="compositionally biased region" description="Polar residues" evidence="13">
    <location>
        <begin position="364"/>
        <end position="374"/>
    </location>
</feature>
<comment type="similarity">
    <text evidence="3">Belongs to the CASC3 family.</text>
</comment>
<feature type="domain" description="Btz" evidence="14">
    <location>
        <begin position="157"/>
        <end position="286"/>
    </location>
</feature>
<feature type="compositionally biased region" description="Basic and acidic residues" evidence="13">
    <location>
        <begin position="178"/>
        <end position="189"/>
    </location>
</feature>
<dbReference type="GO" id="GO:0008380">
    <property type="term" value="P:RNA splicing"/>
    <property type="evidence" value="ECO:0007669"/>
    <property type="project" value="UniProtKB-KW"/>
</dbReference>
<feature type="region of interest" description="Disordered" evidence="13">
    <location>
        <begin position="155"/>
        <end position="190"/>
    </location>
</feature>
<dbReference type="GO" id="GO:0051028">
    <property type="term" value="P:mRNA transport"/>
    <property type="evidence" value="ECO:0007669"/>
    <property type="project" value="UniProtKB-KW"/>
</dbReference>
<feature type="compositionally biased region" description="Low complexity" evidence="13">
    <location>
        <begin position="155"/>
        <end position="164"/>
    </location>
</feature>
<evidence type="ECO:0000256" key="7">
    <source>
        <dbReference type="ARBA" id="ARBA00022816"/>
    </source>
</evidence>
<keyword evidence="4" id="KW-0813">Transport</keyword>
<dbReference type="GO" id="GO:0005737">
    <property type="term" value="C:cytoplasm"/>
    <property type="evidence" value="ECO:0007669"/>
    <property type="project" value="UniProtKB-SubCell"/>
</dbReference>
<name>A0AAD9MFA1_9PEZI</name>
<keyword evidence="5" id="KW-0963">Cytoplasm</keyword>
<feature type="region of interest" description="Disordered" evidence="13">
    <location>
        <begin position="63"/>
        <end position="111"/>
    </location>
</feature>
<dbReference type="GO" id="GO:0006417">
    <property type="term" value="P:regulation of translation"/>
    <property type="evidence" value="ECO:0007669"/>
    <property type="project" value="UniProtKB-KW"/>
</dbReference>
<dbReference type="SMART" id="SM01044">
    <property type="entry name" value="Btz"/>
    <property type="match status" value="1"/>
</dbReference>
<feature type="region of interest" description="Disordered" evidence="13">
    <location>
        <begin position="294"/>
        <end position="314"/>
    </location>
</feature>
<dbReference type="GO" id="GO:0006397">
    <property type="term" value="P:mRNA processing"/>
    <property type="evidence" value="ECO:0007669"/>
    <property type="project" value="UniProtKB-KW"/>
</dbReference>
<sequence length="574" mass="61658">MGSCFSGTEIPFWTQQFSRRSCVIPSDLYHHSRQHLTCALFRSIGVHGGSFIATPAPWLLDDNDAADDSDTSNIDEISPTSPNARKSGTGAAKTVQPKRVESKRKDEPRVTLSNVDDTDIMLNGLSLHDHAAPMPEIDFDEAEAAAAIRHAGAPVVASTSSAAPLDQQPPLHERRRREHEEYRRKRDEDPAFVPNRGAFFMHDHRHAGPAANGFRPFGRAARARGRGGFGGLYHPMSHLPNFLISPTGSAISRPPMPMDNVVTVRLPPPPAPLASLSGSAASRAPDVVGLAAGETDSKSSINGLPPPQTHPLPQKPTFPENRSTIPMHQPRPQKTVSVGNIECPMQTQADFVHPYKTAFHQQVPPQVSNGPQQESHIRCPSYPQQHSTGTPLSQIPERAIHAAPFQPTAFPQPPPPPQGFYSHTYPMVQNQQAYYYHHQQSYPTAMGPVAGGAPAFVPSGQDPQAMPYAQAPAPEPAAGAAGGGPASGGSRLISQDIGGTMYYFDPSQLPPMATYPPYPSAQGYVLPGYGVNGMTTPNPDVMFYSQPGAGLAGAPDYSQFNYPAPVPGMSSYPQ</sequence>
<evidence type="ECO:0000256" key="12">
    <source>
        <dbReference type="ARBA" id="ARBA00023242"/>
    </source>
</evidence>
<gene>
    <name evidence="15" type="ORF">P8C59_008514</name>
</gene>
<protein>
    <recommendedName>
        <fullName evidence="14">Btz domain-containing protein</fullName>
    </recommendedName>
</protein>
<keyword evidence="16" id="KW-1185">Reference proteome</keyword>
<dbReference type="Proteomes" id="UP001217918">
    <property type="component" value="Unassembled WGS sequence"/>
</dbReference>
<comment type="subcellular location">
    <subcellularLocation>
        <location evidence="2">Cytoplasm</location>
    </subcellularLocation>
    <subcellularLocation>
        <location evidence="1">Nucleus</location>
    </subcellularLocation>
</comment>
<organism evidence="15 16">
    <name type="scientific">Phyllachora maydis</name>
    <dbReference type="NCBI Taxonomy" id="1825666"/>
    <lineage>
        <taxon>Eukaryota</taxon>
        <taxon>Fungi</taxon>
        <taxon>Dikarya</taxon>
        <taxon>Ascomycota</taxon>
        <taxon>Pezizomycotina</taxon>
        <taxon>Sordariomycetes</taxon>
        <taxon>Sordariomycetidae</taxon>
        <taxon>Phyllachorales</taxon>
        <taxon>Phyllachoraceae</taxon>
        <taxon>Phyllachora</taxon>
    </lineage>
</organism>
<evidence type="ECO:0000313" key="16">
    <source>
        <dbReference type="Proteomes" id="UP001217918"/>
    </source>
</evidence>
<dbReference type="GO" id="GO:0003729">
    <property type="term" value="F:mRNA binding"/>
    <property type="evidence" value="ECO:0007669"/>
    <property type="project" value="InterPro"/>
</dbReference>
<feature type="compositionally biased region" description="Low complexity" evidence="13">
    <location>
        <begin position="463"/>
        <end position="479"/>
    </location>
</feature>
<comment type="caution">
    <text evidence="15">The sequence shown here is derived from an EMBL/GenBank/DDBJ whole genome shotgun (WGS) entry which is preliminary data.</text>
</comment>
<accession>A0AAD9MFA1</accession>
<keyword evidence="7" id="KW-0509">mRNA transport</keyword>
<keyword evidence="6" id="KW-0507">mRNA processing</keyword>
<evidence type="ECO:0000256" key="13">
    <source>
        <dbReference type="SAM" id="MobiDB-lite"/>
    </source>
</evidence>
<evidence type="ECO:0000256" key="9">
    <source>
        <dbReference type="ARBA" id="ARBA00022884"/>
    </source>
</evidence>
<dbReference type="Pfam" id="PF09405">
    <property type="entry name" value="Btz"/>
    <property type="match status" value="1"/>
</dbReference>
<keyword evidence="10" id="KW-0866">Nonsense-mediated mRNA decay</keyword>
<evidence type="ECO:0000256" key="4">
    <source>
        <dbReference type="ARBA" id="ARBA00022448"/>
    </source>
</evidence>
<evidence type="ECO:0000256" key="6">
    <source>
        <dbReference type="ARBA" id="ARBA00022664"/>
    </source>
</evidence>
<reference evidence="15" key="1">
    <citation type="journal article" date="2023" name="Mol. Plant Microbe Interact.">
        <title>Elucidating the Obligate Nature and Biological Capacity of an Invasive Fungal Corn Pathogen.</title>
        <authorList>
            <person name="MacCready J.S."/>
            <person name="Roggenkamp E.M."/>
            <person name="Gdanetz K."/>
            <person name="Chilvers M.I."/>
        </authorList>
    </citation>
    <scope>NUCLEOTIDE SEQUENCE</scope>
    <source>
        <strain evidence="15">PM02</strain>
    </source>
</reference>
<evidence type="ECO:0000256" key="1">
    <source>
        <dbReference type="ARBA" id="ARBA00004123"/>
    </source>
</evidence>
<dbReference type="EMBL" id="JAQQPM010000008">
    <property type="protein sequence ID" value="KAK2074297.1"/>
    <property type="molecule type" value="Genomic_DNA"/>
</dbReference>
<evidence type="ECO:0000256" key="10">
    <source>
        <dbReference type="ARBA" id="ARBA00023161"/>
    </source>
</evidence>
<evidence type="ECO:0000256" key="8">
    <source>
        <dbReference type="ARBA" id="ARBA00022845"/>
    </source>
</evidence>
<feature type="region of interest" description="Disordered" evidence="13">
    <location>
        <begin position="364"/>
        <end position="390"/>
    </location>
</feature>
<dbReference type="GO" id="GO:0035145">
    <property type="term" value="C:exon-exon junction complex"/>
    <property type="evidence" value="ECO:0007669"/>
    <property type="project" value="InterPro"/>
</dbReference>
<evidence type="ECO:0000259" key="14">
    <source>
        <dbReference type="SMART" id="SM01044"/>
    </source>
</evidence>
<evidence type="ECO:0000256" key="2">
    <source>
        <dbReference type="ARBA" id="ARBA00004496"/>
    </source>
</evidence>
<keyword evidence="8" id="KW-0810">Translation regulation</keyword>
<feature type="compositionally biased region" description="Basic and acidic residues" evidence="13">
    <location>
        <begin position="98"/>
        <end position="109"/>
    </location>
</feature>
<keyword evidence="12" id="KW-0539">Nucleus</keyword>
<dbReference type="InterPro" id="IPR018545">
    <property type="entry name" value="Btz_dom"/>
</dbReference>
<keyword evidence="9" id="KW-0694">RNA-binding</keyword>
<evidence type="ECO:0000256" key="11">
    <source>
        <dbReference type="ARBA" id="ARBA00023187"/>
    </source>
</evidence>
<feature type="region of interest" description="Disordered" evidence="13">
    <location>
        <begin position="461"/>
        <end position="490"/>
    </location>
</feature>
<proteinExistence type="inferred from homology"/>
<evidence type="ECO:0000256" key="3">
    <source>
        <dbReference type="ARBA" id="ARBA00009548"/>
    </source>
</evidence>